<evidence type="ECO:0000313" key="1">
    <source>
        <dbReference type="EMBL" id="TDB99606.1"/>
    </source>
</evidence>
<dbReference type="Proteomes" id="UP000295626">
    <property type="component" value="Unassembled WGS sequence"/>
</dbReference>
<dbReference type="EMBL" id="SMKE01000157">
    <property type="protein sequence ID" value="TDB99606.1"/>
    <property type="molecule type" value="Genomic_DNA"/>
</dbReference>
<comment type="caution">
    <text evidence="1">The sequence shown here is derived from an EMBL/GenBank/DDBJ whole genome shotgun (WGS) entry which is preliminary data.</text>
</comment>
<sequence length="64" mass="7079">MPRSEAPQDPRHYVRITENIWNNPKLDAIDDPAAGWVYVVSICLCSAALSDGHFSPRSAVRRAG</sequence>
<organism evidence="1 2">
    <name type="scientific">Micromonospora fluostatini</name>
    <dbReference type="NCBI Taxonomy" id="1629071"/>
    <lineage>
        <taxon>Bacteria</taxon>
        <taxon>Bacillati</taxon>
        <taxon>Actinomycetota</taxon>
        <taxon>Actinomycetes</taxon>
        <taxon>Micromonosporales</taxon>
        <taxon>Micromonosporaceae</taxon>
        <taxon>Micromonospora</taxon>
    </lineage>
</organism>
<gene>
    <name evidence="1" type="ORF">E1091_06570</name>
</gene>
<keyword evidence="2" id="KW-1185">Reference proteome</keyword>
<protein>
    <submittedName>
        <fullName evidence="1">Uncharacterized protein</fullName>
    </submittedName>
</protein>
<feature type="non-terminal residue" evidence="1">
    <location>
        <position position="64"/>
    </location>
</feature>
<accession>A0ABY2DIS0</accession>
<evidence type="ECO:0000313" key="2">
    <source>
        <dbReference type="Proteomes" id="UP000295626"/>
    </source>
</evidence>
<name>A0ABY2DIS0_9ACTN</name>
<proteinExistence type="predicted"/>
<reference evidence="1 2" key="1">
    <citation type="submission" date="2019-02" db="EMBL/GenBank/DDBJ databases">
        <title>Draft genome sequences of novel Actinobacteria.</title>
        <authorList>
            <person name="Sahin N."/>
            <person name="Ay H."/>
            <person name="Saygin H."/>
        </authorList>
    </citation>
    <scope>NUCLEOTIDE SEQUENCE [LARGE SCALE GENOMIC DNA]</scope>
    <source>
        <strain evidence="1 2">JCM 30529</strain>
    </source>
</reference>